<sequence length="266" mass="27860">MNITTAHLICYSPTRTTFTTLEHIAKGLGVAETKPLDLTQPPEKTAPSVVIEEGIAVIGAPVYAGRIAPVAAERLKAVRGAGTPAVIVAVYGNRHYDNALFELKTIAENSGFKVVAAAALLGEHSFSTQEKPIAQGRPDDKDKAAAVSFGADVADKLKGRSDLSDMAPVTVPGELPEGPYAGPGNIAPDWKASACALCGLCAQACPTGTITVDKAVTFDPSRCTVCCACVKTCPKGALAFNQPKIAHIAGVLHQNCRQRREPELFL</sequence>
<evidence type="ECO:0000313" key="5">
    <source>
        <dbReference type="EMBL" id="VFQ43088.1"/>
    </source>
</evidence>
<keyword evidence="2" id="KW-0408">Iron</keyword>
<evidence type="ECO:0000313" key="6">
    <source>
        <dbReference type="Proteomes" id="UP000507962"/>
    </source>
</evidence>
<dbReference type="PANTHER" id="PTHR43122:SF1">
    <property type="entry name" value="IRON-SULFUR-BINDING PROTEIN"/>
    <property type="match status" value="1"/>
</dbReference>
<dbReference type="PROSITE" id="PS00198">
    <property type="entry name" value="4FE4S_FER_1"/>
    <property type="match status" value="1"/>
</dbReference>
<dbReference type="InterPro" id="IPR029039">
    <property type="entry name" value="Flavoprotein-like_sf"/>
</dbReference>
<gene>
    <name evidence="5" type="ORF">MSL71_7150</name>
</gene>
<dbReference type="SUPFAM" id="SSF52218">
    <property type="entry name" value="Flavoproteins"/>
    <property type="match status" value="1"/>
</dbReference>
<reference evidence="5 6" key="1">
    <citation type="submission" date="2019-03" db="EMBL/GenBank/DDBJ databases">
        <authorList>
            <person name="Nijsse B."/>
        </authorList>
    </citation>
    <scope>NUCLEOTIDE SEQUENCE [LARGE SCALE GENOMIC DNA]</scope>
    <source>
        <strain evidence="5">Desulfoluna butyratoxydans MSL71</strain>
    </source>
</reference>
<dbReference type="PANTHER" id="PTHR43122">
    <property type="entry name" value="FERREDOXIN SUBUNIT OF PYRUVATE:FLAVODOXIN OXIDOREDUCTASE-RELATED"/>
    <property type="match status" value="1"/>
</dbReference>
<dbReference type="Proteomes" id="UP000507962">
    <property type="component" value="Unassembled WGS sequence"/>
</dbReference>
<proteinExistence type="predicted"/>
<dbReference type="Gene3D" id="3.40.50.360">
    <property type="match status" value="1"/>
</dbReference>
<dbReference type="Gene3D" id="3.30.70.20">
    <property type="match status" value="1"/>
</dbReference>
<accession>A0A4V6IL28</accession>
<dbReference type="EMBL" id="CAADHO010000001">
    <property type="protein sequence ID" value="VFQ43088.1"/>
    <property type="molecule type" value="Genomic_DNA"/>
</dbReference>
<feature type="domain" description="4Fe-4S ferredoxin-type" evidence="4">
    <location>
        <begin position="186"/>
        <end position="213"/>
    </location>
</feature>
<keyword evidence="3" id="KW-0411">Iron-sulfur</keyword>
<evidence type="ECO:0000256" key="1">
    <source>
        <dbReference type="ARBA" id="ARBA00022723"/>
    </source>
</evidence>
<name>A0A4V6IL28_9BACT</name>
<evidence type="ECO:0000256" key="3">
    <source>
        <dbReference type="ARBA" id="ARBA00023014"/>
    </source>
</evidence>
<dbReference type="GO" id="GO:0046872">
    <property type="term" value="F:metal ion binding"/>
    <property type="evidence" value="ECO:0007669"/>
    <property type="project" value="UniProtKB-KW"/>
</dbReference>
<dbReference type="SUPFAM" id="SSF54862">
    <property type="entry name" value="4Fe-4S ferredoxins"/>
    <property type="match status" value="1"/>
</dbReference>
<dbReference type="AlphaFoldDB" id="A0A4V6IL28"/>
<evidence type="ECO:0000256" key="2">
    <source>
        <dbReference type="ARBA" id="ARBA00023004"/>
    </source>
</evidence>
<dbReference type="Pfam" id="PF12838">
    <property type="entry name" value="Fer4_7"/>
    <property type="match status" value="1"/>
</dbReference>
<protein>
    <submittedName>
        <fullName evidence="5">Flavoprotein-like domain</fullName>
    </submittedName>
</protein>
<keyword evidence="6" id="KW-1185">Reference proteome</keyword>
<feature type="domain" description="4Fe-4S ferredoxin-type" evidence="4">
    <location>
        <begin position="214"/>
        <end position="243"/>
    </location>
</feature>
<dbReference type="InterPro" id="IPR017900">
    <property type="entry name" value="4Fe4S_Fe_S_CS"/>
</dbReference>
<dbReference type="RefSeq" id="WP_180137278.1">
    <property type="nucleotide sequence ID" value="NZ_CAADHO010000001.1"/>
</dbReference>
<dbReference type="InterPro" id="IPR017896">
    <property type="entry name" value="4Fe4S_Fe-S-bd"/>
</dbReference>
<dbReference type="PROSITE" id="PS51379">
    <property type="entry name" value="4FE4S_FER_2"/>
    <property type="match status" value="2"/>
</dbReference>
<dbReference type="GO" id="GO:0051536">
    <property type="term" value="F:iron-sulfur cluster binding"/>
    <property type="evidence" value="ECO:0007669"/>
    <property type="project" value="UniProtKB-KW"/>
</dbReference>
<keyword evidence="1" id="KW-0479">Metal-binding</keyword>
<organism evidence="5 6">
    <name type="scientific">Desulfoluna butyratoxydans</name>
    <dbReference type="NCBI Taxonomy" id="231438"/>
    <lineage>
        <taxon>Bacteria</taxon>
        <taxon>Pseudomonadati</taxon>
        <taxon>Thermodesulfobacteriota</taxon>
        <taxon>Desulfobacteria</taxon>
        <taxon>Desulfobacterales</taxon>
        <taxon>Desulfolunaceae</taxon>
        <taxon>Desulfoluna</taxon>
    </lineage>
</organism>
<evidence type="ECO:0000259" key="4">
    <source>
        <dbReference type="PROSITE" id="PS51379"/>
    </source>
</evidence>